<dbReference type="SUPFAM" id="SSF103481">
    <property type="entry name" value="Multidrug resistance efflux transporter EmrE"/>
    <property type="match status" value="1"/>
</dbReference>
<evidence type="ECO:0000313" key="9">
    <source>
        <dbReference type="Proteomes" id="UP001202961"/>
    </source>
</evidence>
<dbReference type="Pfam" id="PF00892">
    <property type="entry name" value="EamA"/>
    <property type="match status" value="1"/>
</dbReference>
<dbReference type="PANTHER" id="PTHR42920">
    <property type="entry name" value="OS03G0707200 PROTEIN-RELATED"/>
    <property type="match status" value="1"/>
</dbReference>
<comment type="caution">
    <text evidence="8">The sequence shown here is derived from an EMBL/GenBank/DDBJ whole genome shotgun (WGS) entry which is preliminary data.</text>
</comment>
<dbReference type="Proteomes" id="UP001202961">
    <property type="component" value="Unassembled WGS sequence"/>
</dbReference>
<evidence type="ECO:0000256" key="4">
    <source>
        <dbReference type="ARBA" id="ARBA00022989"/>
    </source>
</evidence>
<keyword evidence="4 6" id="KW-1133">Transmembrane helix</keyword>
<name>A0ABT0TWW3_9BACT</name>
<proteinExistence type="predicted"/>
<feature type="domain" description="EamA" evidence="7">
    <location>
        <begin position="188"/>
        <end position="329"/>
    </location>
</feature>
<keyword evidence="9" id="KW-1185">Reference proteome</keyword>
<keyword evidence="2" id="KW-1003">Cell membrane</keyword>
<evidence type="ECO:0000256" key="3">
    <source>
        <dbReference type="ARBA" id="ARBA00022692"/>
    </source>
</evidence>
<dbReference type="RefSeq" id="WP_250926776.1">
    <property type="nucleotide sequence ID" value="NZ_JAMQBK010000002.1"/>
</dbReference>
<dbReference type="InterPro" id="IPR051258">
    <property type="entry name" value="Diverse_Substrate_Transporter"/>
</dbReference>
<feature type="transmembrane region" description="Helical" evidence="6">
    <location>
        <begin position="256"/>
        <end position="275"/>
    </location>
</feature>
<protein>
    <submittedName>
        <fullName evidence="8">EamA family transporter</fullName>
    </submittedName>
</protein>
<dbReference type="EMBL" id="JAMQBK010000002">
    <property type="protein sequence ID" value="MCM2369103.1"/>
    <property type="molecule type" value="Genomic_DNA"/>
</dbReference>
<feature type="transmembrane region" description="Helical" evidence="6">
    <location>
        <begin position="312"/>
        <end position="333"/>
    </location>
</feature>
<comment type="subcellular location">
    <subcellularLocation>
        <location evidence="1">Cell membrane</location>
        <topology evidence="1">Multi-pass membrane protein</topology>
    </subcellularLocation>
</comment>
<feature type="transmembrane region" description="Helical" evidence="6">
    <location>
        <begin position="218"/>
        <end position="236"/>
    </location>
</feature>
<organism evidence="8 9">
    <name type="scientific">Aporhodopirellula aestuarii</name>
    <dbReference type="NCBI Taxonomy" id="2950107"/>
    <lineage>
        <taxon>Bacteria</taxon>
        <taxon>Pseudomonadati</taxon>
        <taxon>Planctomycetota</taxon>
        <taxon>Planctomycetia</taxon>
        <taxon>Pirellulales</taxon>
        <taxon>Pirellulaceae</taxon>
        <taxon>Aporhodopirellula</taxon>
    </lineage>
</organism>
<feature type="transmembrane region" description="Helical" evidence="6">
    <location>
        <begin position="55"/>
        <end position="74"/>
    </location>
</feature>
<gene>
    <name evidence="8" type="ORF">NB063_00555</name>
</gene>
<accession>A0ABT0TWW3</accession>
<dbReference type="InterPro" id="IPR000620">
    <property type="entry name" value="EamA_dom"/>
</dbReference>
<dbReference type="PANTHER" id="PTHR42920:SF5">
    <property type="entry name" value="EAMA DOMAIN-CONTAINING PROTEIN"/>
    <property type="match status" value="1"/>
</dbReference>
<evidence type="ECO:0000256" key="6">
    <source>
        <dbReference type="SAM" id="Phobius"/>
    </source>
</evidence>
<evidence type="ECO:0000259" key="7">
    <source>
        <dbReference type="Pfam" id="PF00892"/>
    </source>
</evidence>
<feature type="transmembrane region" description="Helical" evidence="6">
    <location>
        <begin position="80"/>
        <end position="97"/>
    </location>
</feature>
<sequence>MRLILQSGTILTESVCSLRLRNWNIPQAPRHPSSAVNVGGIPICLQSLVSVIDYIKLHFVILLWGFTAVLGNLIDLSPTQLVFLRSLLSALILVAVLRSRLKIDTKVAAMLLGNGFLLGLHWILFFVAVKIASVSVCMIGMATVSFWTAVLEPMMVSRVRFNALNLLLGVVAAGGVGIIYYSQAHFQTGVIVAVVAAVLACLFSIFNGQLFHRAPPIVIVTYQMAGSAMFCAAALLCFGSSELGPTLKPWIPPVSQWGWMMILVLACTIYAYHVYVRLLERLSVFTINFANNLEPVYGIALGSLLFHDHRDVSFSFYVGAAVILISVLIQPWLSEERIAPQSSEPLT</sequence>
<feature type="transmembrane region" description="Helical" evidence="6">
    <location>
        <begin position="188"/>
        <end position="206"/>
    </location>
</feature>
<keyword evidence="5 6" id="KW-0472">Membrane</keyword>
<evidence type="ECO:0000256" key="5">
    <source>
        <dbReference type="ARBA" id="ARBA00023136"/>
    </source>
</evidence>
<keyword evidence="3 6" id="KW-0812">Transmembrane</keyword>
<evidence type="ECO:0000256" key="2">
    <source>
        <dbReference type="ARBA" id="ARBA00022475"/>
    </source>
</evidence>
<evidence type="ECO:0000256" key="1">
    <source>
        <dbReference type="ARBA" id="ARBA00004651"/>
    </source>
</evidence>
<reference evidence="8 9" key="1">
    <citation type="journal article" date="2022" name="Syst. Appl. Microbiol.">
        <title>Rhodopirellula aestuarii sp. nov., a novel member of the genus Rhodopirellula isolated from brackish sediments collected in the Tagus River estuary, Portugal.</title>
        <authorList>
            <person name="Vitorino I.R."/>
            <person name="Klimek D."/>
            <person name="Calusinska M."/>
            <person name="Lobo-da-Cunha A."/>
            <person name="Vasconcelos V."/>
            <person name="Lage O.M."/>
        </authorList>
    </citation>
    <scope>NUCLEOTIDE SEQUENCE [LARGE SCALE GENOMIC DNA]</scope>
    <source>
        <strain evidence="8 9">ICT_H3.1</strain>
    </source>
</reference>
<dbReference type="InterPro" id="IPR037185">
    <property type="entry name" value="EmrE-like"/>
</dbReference>
<feature type="transmembrane region" description="Helical" evidence="6">
    <location>
        <begin position="163"/>
        <end position="182"/>
    </location>
</feature>
<evidence type="ECO:0000313" key="8">
    <source>
        <dbReference type="EMBL" id="MCM2369103.1"/>
    </source>
</evidence>